<name>A0A507FDD5_9FUNG</name>
<protein>
    <recommendedName>
        <fullName evidence="1">UspA domain-containing protein</fullName>
    </recommendedName>
</protein>
<dbReference type="SUPFAM" id="SSF52402">
    <property type="entry name" value="Adenine nucleotide alpha hydrolases-like"/>
    <property type="match status" value="1"/>
</dbReference>
<dbReference type="EMBL" id="QEAP01000130">
    <property type="protein sequence ID" value="TPX74359.1"/>
    <property type="molecule type" value="Genomic_DNA"/>
</dbReference>
<organism evidence="2 3">
    <name type="scientific">Chytriomyces confervae</name>
    <dbReference type="NCBI Taxonomy" id="246404"/>
    <lineage>
        <taxon>Eukaryota</taxon>
        <taxon>Fungi</taxon>
        <taxon>Fungi incertae sedis</taxon>
        <taxon>Chytridiomycota</taxon>
        <taxon>Chytridiomycota incertae sedis</taxon>
        <taxon>Chytridiomycetes</taxon>
        <taxon>Chytridiales</taxon>
        <taxon>Chytriomycetaceae</taxon>
        <taxon>Chytriomyces</taxon>
    </lineage>
</organism>
<keyword evidence="3" id="KW-1185">Reference proteome</keyword>
<dbReference type="PANTHER" id="PTHR31964:SF140">
    <property type="entry name" value="UNIVERSAL STRESS PROTEIN FAMILY PROTEIN"/>
    <property type="match status" value="1"/>
</dbReference>
<gene>
    <name evidence="2" type="ORF">CcCBS67573_g04383</name>
</gene>
<dbReference type="Proteomes" id="UP000320333">
    <property type="component" value="Unassembled WGS sequence"/>
</dbReference>
<dbReference type="Gene3D" id="3.40.50.620">
    <property type="entry name" value="HUPs"/>
    <property type="match status" value="1"/>
</dbReference>
<dbReference type="InterPro" id="IPR006015">
    <property type="entry name" value="Universal_stress_UspA"/>
</dbReference>
<dbReference type="InterPro" id="IPR014729">
    <property type="entry name" value="Rossmann-like_a/b/a_fold"/>
</dbReference>
<dbReference type="InterPro" id="IPR006016">
    <property type="entry name" value="UspA"/>
</dbReference>
<dbReference type="Pfam" id="PF00582">
    <property type="entry name" value="Usp"/>
    <property type="match status" value="1"/>
</dbReference>
<evidence type="ECO:0000259" key="1">
    <source>
        <dbReference type="Pfam" id="PF00582"/>
    </source>
</evidence>
<reference evidence="2 3" key="1">
    <citation type="journal article" date="2019" name="Sci. Rep.">
        <title>Comparative genomics of chytrid fungi reveal insights into the obligate biotrophic and pathogenic lifestyle of Synchytrium endobioticum.</title>
        <authorList>
            <person name="van de Vossenberg B.T.L.H."/>
            <person name="Warris S."/>
            <person name="Nguyen H.D.T."/>
            <person name="van Gent-Pelzer M.P.E."/>
            <person name="Joly D.L."/>
            <person name="van de Geest H.C."/>
            <person name="Bonants P.J.M."/>
            <person name="Smith D.S."/>
            <person name="Levesque C.A."/>
            <person name="van der Lee T.A.J."/>
        </authorList>
    </citation>
    <scope>NUCLEOTIDE SEQUENCE [LARGE SCALE GENOMIC DNA]</scope>
    <source>
        <strain evidence="2 3">CBS 675.73</strain>
    </source>
</reference>
<feature type="domain" description="UspA" evidence="1">
    <location>
        <begin position="26"/>
        <end position="168"/>
    </location>
</feature>
<evidence type="ECO:0000313" key="2">
    <source>
        <dbReference type="EMBL" id="TPX74359.1"/>
    </source>
</evidence>
<dbReference type="PANTHER" id="PTHR31964">
    <property type="entry name" value="ADENINE NUCLEOTIDE ALPHA HYDROLASES-LIKE SUPERFAMILY PROTEIN"/>
    <property type="match status" value="1"/>
</dbReference>
<dbReference type="OrthoDB" id="843225at2759"/>
<dbReference type="PRINTS" id="PR01438">
    <property type="entry name" value="UNVRSLSTRESS"/>
</dbReference>
<accession>A0A507FDD5</accession>
<sequence>MTGSEVHHFHREHVVSHTNKLHPTQRNVLIAVDPSKYANHAFTWALQNVCKPTDLIYIVNVLPHTPHGHLHTDPTHKAHLDAVEAELEAESHALVKKYCEVVKKEMPEVQFIGLSLRGDVRQELLDCAEKIGCGVIVCGTRGLSALGRAAMGSTSEYLVHHASMAVVVPKLIEA</sequence>
<dbReference type="STRING" id="246404.A0A507FDD5"/>
<comment type="caution">
    <text evidence="2">The sequence shown here is derived from an EMBL/GenBank/DDBJ whole genome shotgun (WGS) entry which is preliminary data.</text>
</comment>
<dbReference type="AlphaFoldDB" id="A0A507FDD5"/>
<proteinExistence type="predicted"/>
<evidence type="ECO:0000313" key="3">
    <source>
        <dbReference type="Proteomes" id="UP000320333"/>
    </source>
</evidence>
<dbReference type="CDD" id="cd23659">
    <property type="entry name" value="USP_At3g01520-like"/>
    <property type="match status" value="1"/>
</dbReference>